<evidence type="ECO:0000313" key="2">
    <source>
        <dbReference type="Proteomes" id="UP000786811"/>
    </source>
</evidence>
<proteinExistence type="predicted"/>
<dbReference type="Proteomes" id="UP000786811">
    <property type="component" value="Unassembled WGS sequence"/>
</dbReference>
<organism evidence="1 2">
    <name type="scientific">Cotesia congregata</name>
    <name type="common">Parasitoid wasp</name>
    <name type="synonym">Apanteles congregatus</name>
    <dbReference type="NCBI Taxonomy" id="51543"/>
    <lineage>
        <taxon>Eukaryota</taxon>
        <taxon>Metazoa</taxon>
        <taxon>Ecdysozoa</taxon>
        <taxon>Arthropoda</taxon>
        <taxon>Hexapoda</taxon>
        <taxon>Insecta</taxon>
        <taxon>Pterygota</taxon>
        <taxon>Neoptera</taxon>
        <taxon>Endopterygota</taxon>
        <taxon>Hymenoptera</taxon>
        <taxon>Apocrita</taxon>
        <taxon>Ichneumonoidea</taxon>
        <taxon>Braconidae</taxon>
        <taxon>Microgastrinae</taxon>
        <taxon>Cotesia</taxon>
    </lineage>
</organism>
<keyword evidence="2" id="KW-1185">Reference proteome</keyword>
<sequence length="64" mass="7673">MTISSRIHNNDIHEMNISVRTNLLNIGKPCYLRELFIEDPKFRETCSQEKLCFFQITEFLFYAL</sequence>
<gene>
    <name evidence="1" type="ORF">HICCMSTLAB_LOCUS12848</name>
</gene>
<comment type="caution">
    <text evidence="1">The sequence shown here is derived from an EMBL/GenBank/DDBJ whole genome shotgun (WGS) entry which is preliminary data.</text>
</comment>
<dbReference type="AlphaFoldDB" id="A0A8J2HP42"/>
<name>A0A8J2HP42_COTCN</name>
<reference evidence="1" key="1">
    <citation type="submission" date="2021-04" db="EMBL/GenBank/DDBJ databases">
        <authorList>
            <person name="Chebbi M.A.C M."/>
        </authorList>
    </citation>
    <scope>NUCLEOTIDE SEQUENCE</scope>
</reference>
<evidence type="ECO:0000313" key="1">
    <source>
        <dbReference type="EMBL" id="CAG5107647.1"/>
    </source>
</evidence>
<protein>
    <submittedName>
        <fullName evidence="1">Uncharacterized protein</fullName>
    </submittedName>
</protein>
<dbReference type="EMBL" id="CAJNRD030001124">
    <property type="protein sequence ID" value="CAG5107647.1"/>
    <property type="molecule type" value="Genomic_DNA"/>
</dbReference>
<accession>A0A8J2HP42</accession>